<proteinExistence type="predicted"/>
<comment type="caution">
    <text evidence="1">The sequence shown here is derived from an EMBL/GenBank/DDBJ whole genome shotgun (WGS) entry which is preliminary data.</text>
</comment>
<keyword evidence="2" id="KW-1185">Reference proteome</keyword>
<dbReference type="InterPro" id="IPR029775">
    <property type="entry name" value="NPHP4"/>
</dbReference>
<dbReference type="EMBL" id="JALLPJ020001345">
    <property type="protein sequence ID" value="KAL3768541.1"/>
    <property type="molecule type" value="Genomic_DNA"/>
</dbReference>
<evidence type="ECO:0000313" key="2">
    <source>
        <dbReference type="Proteomes" id="UP001530400"/>
    </source>
</evidence>
<dbReference type="PANTHER" id="PTHR31043">
    <property type="entry name" value="NEPHROCYSTIN-4"/>
    <property type="match status" value="1"/>
</dbReference>
<gene>
    <name evidence="1" type="ORF">ACHAWO_011496</name>
</gene>
<dbReference type="Proteomes" id="UP001530400">
    <property type="component" value="Unassembled WGS sequence"/>
</dbReference>
<accession>A0ABD3MX98</accession>
<evidence type="ECO:0000313" key="1">
    <source>
        <dbReference type="EMBL" id="KAL3768541.1"/>
    </source>
</evidence>
<protein>
    <submittedName>
        <fullName evidence="1">Uncharacterized protein</fullName>
    </submittedName>
</protein>
<reference evidence="1 2" key="1">
    <citation type="submission" date="2024-10" db="EMBL/GenBank/DDBJ databases">
        <title>Updated reference genomes for cyclostephanoid diatoms.</title>
        <authorList>
            <person name="Roberts W.R."/>
            <person name="Alverson A.J."/>
        </authorList>
    </citation>
    <scope>NUCLEOTIDE SEQUENCE [LARGE SCALE GENOMIC DNA]</scope>
    <source>
        <strain evidence="1 2">AJA010-31</strain>
    </source>
</reference>
<sequence>MREESEVAVSYAEKWMEAHCQTCNATGDAPQAAMRATDEPKTYAMLIQSISPWHISNSMKRKLEETQCLGQRQIACSISMSFFHAGSKKFYGSTFVGHEHIFVLKNGLNEIKCLTINLNELVYFHTKVVDPNSVIVCELVASLFDQFGEGEKRYGCGFAVVSPFSDCCEDDSERSHKNPVKSGSICIYDGSPRDLLDAKEPGGIFQQLRKQETKCMMLYKIWRCSEIGTALNSVTLIREDQIVGSHTKIAGLAQKTIDCFDDRGSSNRPCIGAKTRGCILDWTLIPSQSIHFAPTLQLNIDNLFVSIPNRCGFEEACCQWVTNTHPRNQDGVLGRVSGLLRNCSSPIKGNRIPITVVSRRVRVGAHNGHSFMHWRVIELQQDESPDVLKMNASLNVPAINDEEFTIVFVLEYTCEENAIKSPTKLPPRSFNVTVGTTVLPPFNNESQGIGSDVRLNLFNDSRYSVFTSNITFSPSNAPSCVMTFDINTQENNQTGKKQNILPQQLSMSLDTTGQGGQEAKVARAPRDEAKEDFDSIHYDTSTLTFDETLIEEKDHSDEELPRTKPTAPASDICYQHDYSILTEVDDENNATEVTIKLASFSLSDIGMKMFPEVPRSLSFHFKLREHDEVSSGHLVLQSAKFKDPSLISFEYQYNTTDHAKMLAVYMLQRPLFIDVFDDGNFHLGTIALPLHLFVRQGKKNRSMENIAVDVISSGDDGCRDSVLRIKEGIVTCGIIVGSVTLSIDLKGKQMRLATVANESTEPSGAKRHALNLLDTNFDLGTLIAKVRGTLADHESSGNCKNDDGDGTLEHFSQLSVRHCQLAAVDAYNQRYHKEKDRVDLLLSLAKEMTPHGPHHDEQVLVCAAKIVRERIKKDVIAAHIANASKPKFISASPFVGQSLLIEVEVTNPLAVDECFVIQSSHQSVILVTSATEWDRRRRTFGAIICAGKESLVSFDSLQEDRVTMKAHQTQVLPILLDQRTTAENVKIIVSLLSSKTGAAVHSFEIAVSPLLQVDRRFVIPCRENENIKRRFEFEAEEANKALNVKVIDETARGVKHEWSQRSSGSNDALHHLTVEVTCVEKSENVMYVVISNDDFVSILESWKIVFEARTPFYDTACLGARMRKEILIKGGKEDTVLKCRATILPNHLESGGSASICQFEKSSLQLLANQVNRVHVEFQFQAAGSWNVLLNCIDQDNEEIAHSFILTVQCFLPAISKEYSIEAFPGKSKQIKLPFTNCLAQTRIVEIASSNDLILLPQTPKLQLGKGETVYARFRVKVEESLLAEKDVKDGIDVFLFTRDLTTKTEDCVRIRIKIPDL</sequence>
<dbReference type="PANTHER" id="PTHR31043:SF3">
    <property type="entry name" value="NEPHROCYSTIN-4"/>
    <property type="match status" value="1"/>
</dbReference>
<name>A0ABD3MX98_9STRA</name>
<organism evidence="1 2">
    <name type="scientific">Cyclotella atomus</name>
    <dbReference type="NCBI Taxonomy" id="382360"/>
    <lineage>
        <taxon>Eukaryota</taxon>
        <taxon>Sar</taxon>
        <taxon>Stramenopiles</taxon>
        <taxon>Ochrophyta</taxon>
        <taxon>Bacillariophyta</taxon>
        <taxon>Coscinodiscophyceae</taxon>
        <taxon>Thalassiosirophycidae</taxon>
        <taxon>Stephanodiscales</taxon>
        <taxon>Stephanodiscaceae</taxon>
        <taxon>Cyclotella</taxon>
    </lineage>
</organism>